<comment type="caution">
    <text evidence="1">The sequence shown here is derived from an EMBL/GenBank/DDBJ whole genome shotgun (WGS) entry which is preliminary data.</text>
</comment>
<protein>
    <submittedName>
        <fullName evidence="1">Uncharacterized protein</fullName>
    </submittedName>
</protein>
<reference evidence="1" key="1">
    <citation type="journal article" date="2015" name="Nature">
        <title>Complex archaea that bridge the gap between prokaryotes and eukaryotes.</title>
        <authorList>
            <person name="Spang A."/>
            <person name="Saw J.H."/>
            <person name="Jorgensen S.L."/>
            <person name="Zaremba-Niedzwiedzka K."/>
            <person name="Martijn J."/>
            <person name="Lind A.E."/>
            <person name="van Eijk R."/>
            <person name="Schleper C."/>
            <person name="Guy L."/>
            <person name="Ettema T.J."/>
        </authorList>
    </citation>
    <scope>NUCLEOTIDE SEQUENCE</scope>
</reference>
<accession>A0A0F9LY88</accession>
<gene>
    <name evidence="1" type="ORF">LCGC14_1140890</name>
</gene>
<proteinExistence type="predicted"/>
<evidence type="ECO:0000313" key="1">
    <source>
        <dbReference type="EMBL" id="KKN00130.1"/>
    </source>
</evidence>
<sequence>MHGLLSSGSTANGLEAEQMKVAYNIAVPGGGMLTKDGINFAGWTDSMAGAVNAVSANHRLSQGHLERLGI</sequence>
<dbReference type="EMBL" id="LAZR01005411">
    <property type="protein sequence ID" value="KKN00130.1"/>
    <property type="molecule type" value="Genomic_DNA"/>
</dbReference>
<name>A0A0F9LY88_9ZZZZ</name>
<organism evidence="1">
    <name type="scientific">marine sediment metagenome</name>
    <dbReference type="NCBI Taxonomy" id="412755"/>
    <lineage>
        <taxon>unclassified sequences</taxon>
        <taxon>metagenomes</taxon>
        <taxon>ecological metagenomes</taxon>
    </lineage>
</organism>
<dbReference type="AlphaFoldDB" id="A0A0F9LY88"/>